<keyword evidence="2" id="KW-0812">Transmembrane</keyword>
<keyword evidence="5" id="KW-0012">Acyltransferase</keyword>
<gene>
    <name evidence="5" type="ORF">ACFQZ6_00655</name>
</gene>
<keyword evidence="6" id="KW-1185">Reference proteome</keyword>
<feature type="transmembrane region" description="Helical" evidence="2">
    <location>
        <begin position="344"/>
        <end position="362"/>
    </location>
</feature>
<dbReference type="InterPro" id="IPR043968">
    <property type="entry name" value="SGNH"/>
</dbReference>
<dbReference type="Pfam" id="PF19040">
    <property type="entry name" value="SGNH"/>
    <property type="match status" value="1"/>
</dbReference>
<dbReference type="InterPro" id="IPR002656">
    <property type="entry name" value="Acyl_transf_3_dom"/>
</dbReference>
<protein>
    <submittedName>
        <fullName evidence="5">Acyltransferase family protein</fullName>
        <ecNumber evidence="5">2.3.1.-</ecNumber>
    </submittedName>
</protein>
<feature type="domain" description="SGNH" evidence="4">
    <location>
        <begin position="466"/>
        <end position="696"/>
    </location>
</feature>
<name>A0ABW2VZR0_9ACTN</name>
<comment type="caution">
    <text evidence="5">The sequence shown here is derived from an EMBL/GenBank/DDBJ whole genome shotgun (WGS) entry which is preliminary data.</text>
</comment>
<dbReference type="Proteomes" id="UP001597023">
    <property type="component" value="Unassembled WGS sequence"/>
</dbReference>
<keyword evidence="5" id="KW-0808">Transferase</keyword>
<evidence type="ECO:0000259" key="3">
    <source>
        <dbReference type="Pfam" id="PF01757"/>
    </source>
</evidence>
<proteinExistence type="predicted"/>
<feature type="transmembrane region" description="Helical" evidence="2">
    <location>
        <begin position="198"/>
        <end position="217"/>
    </location>
</feature>
<feature type="transmembrane region" description="Helical" evidence="2">
    <location>
        <begin position="383"/>
        <end position="402"/>
    </location>
</feature>
<dbReference type="GO" id="GO:0016746">
    <property type="term" value="F:acyltransferase activity"/>
    <property type="evidence" value="ECO:0007669"/>
    <property type="project" value="UniProtKB-KW"/>
</dbReference>
<feature type="transmembrane region" description="Helical" evidence="2">
    <location>
        <begin position="254"/>
        <end position="273"/>
    </location>
</feature>
<dbReference type="RefSeq" id="WP_381604349.1">
    <property type="nucleotide sequence ID" value="NZ_JBHTEB010000001.1"/>
</dbReference>
<evidence type="ECO:0000313" key="5">
    <source>
        <dbReference type="EMBL" id="MFD0312765.1"/>
    </source>
</evidence>
<feature type="region of interest" description="Disordered" evidence="1">
    <location>
        <begin position="1"/>
        <end position="33"/>
    </location>
</feature>
<organism evidence="5 6">
    <name type="scientific">Streptomyces flavalbus</name>
    <dbReference type="NCBI Taxonomy" id="2665155"/>
    <lineage>
        <taxon>Bacteria</taxon>
        <taxon>Bacillati</taxon>
        <taxon>Actinomycetota</taxon>
        <taxon>Actinomycetes</taxon>
        <taxon>Kitasatosporales</taxon>
        <taxon>Streptomycetaceae</taxon>
        <taxon>Streptomyces</taxon>
    </lineage>
</organism>
<keyword evidence="2" id="KW-0472">Membrane</keyword>
<dbReference type="PANTHER" id="PTHR23028">
    <property type="entry name" value="ACETYLTRANSFERASE"/>
    <property type="match status" value="1"/>
</dbReference>
<dbReference type="PANTHER" id="PTHR23028:SF53">
    <property type="entry name" value="ACYL_TRANSF_3 DOMAIN-CONTAINING PROTEIN"/>
    <property type="match status" value="1"/>
</dbReference>
<evidence type="ECO:0000313" key="6">
    <source>
        <dbReference type="Proteomes" id="UP001597023"/>
    </source>
</evidence>
<accession>A0ABW2VZR0</accession>
<dbReference type="Pfam" id="PF01757">
    <property type="entry name" value="Acyl_transf_3"/>
    <property type="match status" value="1"/>
</dbReference>
<sequence length="705" mass="75614">MTHTTSRAALGSPPPRSRAVGPNTATAPAKSGFRPDIQGLRGLAVSLVVLAHVGVPGVTGGYVGVDVFFVISGFLITTGLLHEADRTGTLSLRRFYARRALRILPLATLVLLATLGGCVLFASKIRHAELTGDALSSAAYVMNLDLAVTGTDYLREGQAPSPFQHYWSLSVEEQFYLLWPLLLLSAVRIARRRPLVRALPLLTLCAVSFLLAVHTTAASPSWGYFGPHTRLWELGCGGLLACCAGALTRLPRSVAAACAWLGLAAIVASAVLYDDQTPFPGHHALLPVLGAALVIGGGCHPSPPAASRLLGLRPATWLGDVSYGWYLWHWPLLMLAPDALGQEASLLLGVELSVVALLLAWLSLHLVERPLRGLAPLRRRPRAAVAFGVGLSATAACAALVASCLPPAISTGVDAPELRRALATAQDPRARLTGLLAAPPSGLPGNLSPALPDVKHQESAVYRDGCHVDYAAVRSPECRYGDPVAERVVVLYGDSHAAQWFPALDALSRRHGWRLVSLTKASCKTADVTTVHRGQPYTACDTWRAHALRRIAHLRPALVVTSSSEAGTPAHRLDDPPREWTAGYERVFRRLTAAADRVVVLLDNPWPKGDPVECAARHPLRLRSCEHPAREAVRDPVRREATRRAGRHAGAVVVDPLRWLCSGGGRCPVVVGETFVYRDASHVAESYAAALAPVWERELNPFLNE</sequence>
<dbReference type="InterPro" id="IPR050879">
    <property type="entry name" value="Acyltransferase_3"/>
</dbReference>
<evidence type="ECO:0000256" key="1">
    <source>
        <dbReference type="SAM" id="MobiDB-lite"/>
    </source>
</evidence>
<feature type="transmembrane region" description="Helical" evidence="2">
    <location>
        <begin position="229"/>
        <end position="247"/>
    </location>
</feature>
<evidence type="ECO:0000259" key="4">
    <source>
        <dbReference type="Pfam" id="PF19040"/>
    </source>
</evidence>
<reference evidence="6" key="1">
    <citation type="journal article" date="2019" name="Int. J. Syst. Evol. Microbiol.">
        <title>The Global Catalogue of Microorganisms (GCM) 10K type strain sequencing project: providing services to taxonomists for standard genome sequencing and annotation.</title>
        <authorList>
            <consortium name="The Broad Institute Genomics Platform"/>
            <consortium name="The Broad Institute Genome Sequencing Center for Infectious Disease"/>
            <person name="Wu L."/>
            <person name="Ma J."/>
        </authorList>
    </citation>
    <scope>NUCLEOTIDE SEQUENCE [LARGE SCALE GENOMIC DNA]</scope>
    <source>
        <strain evidence="6">CGMCC 4.7400</strain>
    </source>
</reference>
<keyword evidence="2" id="KW-1133">Transmembrane helix</keyword>
<evidence type="ECO:0000256" key="2">
    <source>
        <dbReference type="SAM" id="Phobius"/>
    </source>
</evidence>
<dbReference type="EC" id="2.3.1.-" evidence="5"/>
<feature type="domain" description="Acyltransferase 3" evidence="3">
    <location>
        <begin position="36"/>
        <end position="362"/>
    </location>
</feature>
<feature type="transmembrane region" description="Helical" evidence="2">
    <location>
        <begin position="39"/>
        <end position="55"/>
    </location>
</feature>
<dbReference type="EMBL" id="JBHTEB010000001">
    <property type="protein sequence ID" value="MFD0312765.1"/>
    <property type="molecule type" value="Genomic_DNA"/>
</dbReference>
<feature type="transmembrane region" description="Helical" evidence="2">
    <location>
        <begin position="103"/>
        <end position="122"/>
    </location>
</feature>